<evidence type="ECO:0000256" key="6">
    <source>
        <dbReference type="ARBA" id="ARBA00023136"/>
    </source>
</evidence>
<evidence type="ECO:0000256" key="2">
    <source>
        <dbReference type="ARBA" id="ARBA00022448"/>
    </source>
</evidence>
<dbReference type="EMBL" id="JAZHXJ010000023">
    <property type="protein sequence ID" value="KAL1881422.1"/>
    <property type="molecule type" value="Genomic_DNA"/>
</dbReference>
<evidence type="ECO:0000256" key="4">
    <source>
        <dbReference type="ARBA" id="ARBA00022982"/>
    </source>
</evidence>
<feature type="transmembrane region" description="Helical" evidence="8">
    <location>
        <begin position="249"/>
        <end position="273"/>
    </location>
</feature>
<gene>
    <name evidence="10" type="ORF">VTK73DRAFT_3940</name>
</gene>
<evidence type="ECO:0000256" key="5">
    <source>
        <dbReference type="ARBA" id="ARBA00022989"/>
    </source>
</evidence>
<feature type="transmembrane region" description="Helical" evidence="8">
    <location>
        <begin position="279"/>
        <end position="298"/>
    </location>
</feature>
<name>A0ABR3Y0J4_9PEZI</name>
<evidence type="ECO:0000259" key="9">
    <source>
        <dbReference type="SMART" id="SM00665"/>
    </source>
</evidence>
<reference evidence="10 11" key="1">
    <citation type="journal article" date="2024" name="Commun. Biol.">
        <title>Comparative genomic analysis of thermophilic fungi reveals convergent evolutionary adaptations and gene losses.</title>
        <authorList>
            <person name="Steindorff A.S."/>
            <person name="Aguilar-Pontes M.V."/>
            <person name="Robinson A.J."/>
            <person name="Andreopoulos B."/>
            <person name="LaButti K."/>
            <person name="Kuo A."/>
            <person name="Mondo S."/>
            <person name="Riley R."/>
            <person name="Otillar R."/>
            <person name="Haridas S."/>
            <person name="Lipzen A."/>
            <person name="Grimwood J."/>
            <person name="Schmutz J."/>
            <person name="Clum A."/>
            <person name="Reid I.D."/>
            <person name="Moisan M.C."/>
            <person name="Butler G."/>
            <person name="Nguyen T.T.M."/>
            <person name="Dewar K."/>
            <person name="Conant G."/>
            <person name="Drula E."/>
            <person name="Henrissat B."/>
            <person name="Hansel C."/>
            <person name="Singer S."/>
            <person name="Hutchinson M.I."/>
            <person name="de Vries R.P."/>
            <person name="Natvig D.O."/>
            <person name="Powell A.J."/>
            <person name="Tsang A."/>
            <person name="Grigoriev I.V."/>
        </authorList>
    </citation>
    <scope>NUCLEOTIDE SEQUENCE [LARGE SCALE GENOMIC DNA]</scope>
    <source>
        <strain evidence="10 11">ATCC 24622</strain>
    </source>
</reference>
<dbReference type="Gene3D" id="2.60.40.1210">
    <property type="entry name" value="Cellobiose dehydrogenase, cytochrome domain"/>
    <property type="match status" value="1"/>
</dbReference>
<keyword evidence="2" id="KW-0813">Transport</keyword>
<organism evidence="10 11">
    <name type="scientific">Phialemonium thermophilum</name>
    <dbReference type="NCBI Taxonomy" id="223376"/>
    <lineage>
        <taxon>Eukaryota</taxon>
        <taxon>Fungi</taxon>
        <taxon>Dikarya</taxon>
        <taxon>Ascomycota</taxon>
        <taxon>Pezizomycotina</taxon>
        <taxon>Sordariomycetes</taxon>
        <taxon>Sordariomycetidae</taxon>
        <taxon>Cephalothecales</taxon>
        <taxon>Cephalothecaceae</taxon>
        <taxon>Phialemonium</taxon>
    </lineage>
</organism>
<feature type="transmembrane region" description="Helical" evidence="8">
    <location>
        <begin position="187"/>
        <end position="207"/>
    </location>
</feature>
<evidence type="ECO:0000256" key="1">
    <source>
        <dbReference type="ARBA" id="ARBA00004370"/>
    </source>
</evidence>
<keyword evidence="5 8" id="KW-1133">Transmembrane helix</keyword>
<accession>A0ABR3Y0J4</accession>
<evidence type="ECO:0000313" key="10">
    <source>
        <dbReference type="EMBL" id="KAL1881422.1"/>
    </source>
</evidence>
<evidence type="ECO:0000256" key="8">
    <source>
        <dbReference type="SAM" id="Phobius"/>
    </source>
</evidence>
<protein>
    <recommendedName>
        <fullName evidence="9">Cytochrome b561 domain-containing protein</fullName>
    </recommendedName>
</protein>
<evidence type="ECO:0000256" key="3">
    <source>
        <dbReference type="ARBA" id="ARBA00022692"/>
    </source>
</evidence>
<feature type="transmembrane region" description="Helical" evidence="8">
    <location>
        <begin position="219"/>
        <end position="237"/>
    </location>
</feature>
<evidence type="ECO:0000313" key="11">
    <source>
        <dbReference type="Proteomes" id="UP001586593"/>
    </source>
</evidence>
<dbReference type="InterPro" id="IPR006593">
    <property type="entry name" value="Cyt_b561/ferric_Rdtase_TM"/>
</dbReference>
<dbReference type="PANTHER" id="PTHR47797">
    <property type="entry name" value="DEHYDROGENASE, PUTATIVE (AFU_ORTHOLOGUE AFUA_8G05805)-RELATED"/>
    <property type="match status" value="1"/>
</dbReference>
<dbReference type="InterPro" id="IPR015920">
    <property type="entry name" value="Cellobiose_DH-like_cyt"/>
</dbReference>
<feature type="domain" description="Cytochrome b561" evidence="9">
    <location>
        <begin position="153"/>
        <end position="269"/>
    </location>
</feature>
<dbReference type="CDD" id="cd08760">
    <property type="entry name" value="Cyt_b561_FRRS1_like"/>
    <property type="match status" value="1"/>
</dbReference>
<proteinExistence type="predicted"/>
<comment type="subcellular location">
    <subcellularLocation>
        <location evidence="1">Membrane</location>
    </subcellularLocation>
</comment>
<dbReference type="PANTHER" id="PTHR47797:SF1">
    <property type="entry name" value="CYTOCHROME B561 DOMAIN-CONTAINING PROTEIN-RELATED"/>
    <property type="match status" value="1"/>
</dbReference>
<dbReference type="SMART" id="SM00665">
    <property type="entry name" value="B561"/>
    <property type="match status" value="1"/>
</dbReference>
<dbReference type="Proteomes" id="UP001586593">
    <property type="component" value="Unassembled WGS sequence"/>
</dbReference>
<dbReference type="Pfam" id="PF03188">
    <property type="entry name" value="Cytochrom_B561"/>
    <property type="match status" value="1"/>
</dbReference>
<dbReference type="Pfam" id="PF16010">
    <property type="entry name" value="CDH-cyt"/>
    <property type="match status" value="1"/>
</dbReference>
<evidence type="ECO:0000256" key="7">
    <source>
        <dbReference type="SAM" id="MobiDB-lite"/>
    </source>
</evidence>
<feature type="transmembrane region" description="Helical" evidence="8">
    <location>
        <begin position="153"/>
        <end position="175"/>
    </location>
</feature>
<dbReference type="SUPFAM" id="SSF49344">
    <property type="entry name" value="CBD9-like"/>
    <property type="match status" value="1"/>
</dbReference>
<keyword evidence="4" id="KW-0249">Electron transport</keyword>
<sequence length="411" mass="44395">MRGALVLLMYPNSRGDNTTFSPRLSTGNTEPEFYPDLHVDSLPGTGFDEGTGVYTLAAVCRNCRIWPEGGRIDVESSAQKCIFAAGPVGFDGSDDVRAPLRYHAEYGSFTINLVAASGSSTGAAPAISVANATTDGAALLRAASGKRDWASTLHAILMIWAFFAIMPLGFLILRMGQKVSWHGISQGAAFVVVLVGVGLGFYISTLYNRSKSFNHPHQILGMVVLGFLVIKSGLGYFHQRRDDPKFAPYHVWIGRLVIVVGIINGFMGFPFALAPRYNYILAGLVLALVPLVCCLLAWKVVFRKRGNRLGPASANPGQQEGAPPGYDPEPWRRSEHGGTSGDDLSYAGTYQPPPPRYYREGGGDSFLGAGGDITLHQLDPKAISLQERTVYHIEEGSGTSSGREQVPHQYL</sequence>
<keyword evidence="11" id="KW-1185">Reference proteome</keyword>
<dbReference type="CDD" id="cd09630">
    <property type="entry name" value="CDH_like_cytochrome"/>
    <property type="match status" value="1"/>
</dbReference>
<keyword evidence="3 8" id="KW-0812">Transmembrane</keyword>
<comment type="caution">
    <text evidence="10">The sequence shown here is derived from an EMBL/GenBank/DDBJ whole genome shotgun (WGS) entry which is preliminary data.</text>
</comment>
<keyword evidence="6 8" id="KW-0472">Membrane</keyword>
<feature type="region of interest" description="Disordered" evidence="7">
    <location>
        <begin position="309"/>
        <end position="363"/>
    </location>
</feature>